<dbReference type="InterPro" id="IPR006044">
    <property type="entry name" value="11S_seedstore_pln"/>
</dbReference>
<comment type="caution">
    <text evidence="6">The sequence shown here is derived from an EMBL/GenBank/DDBJ whole genome shotgun (WGS) entry which is preliminary data.</text>
</comment>
<organism evidence="6 7">
    <name type="scientific">Forsythia ovata</name>
    <dbReference type="NCBI Taxonomy" id="205694"/>
    <lineage>
        <taxon>Eukaryota</taxon>
        <taxon>Viridiplantae</taxon>
        <taxon>Streptophyta</taxon>
        <taxon>Embryophyta</taxon>
        <taxon>Tracheophyta</taxon>
        <taxon>Spermatophyta</taxon>
        <taxon>Magnoliopsida</taxon>
        <taxon>eudicotyledons</taxon>
        <taxon>Gunneridae</taxon>
        <taxon>Pentapetalae</taxon>
        <taxon>asterids</taxon>
        <taxon>lamiids</taxon>
        <taxon>Lamiales</taxon>
        <taxon>Oleaceae</taxon>
        <taxon>Forsythieae</taxon>
        <taxon>Forsythia</taxon>
    </lineage>
</organism>
<dbReference type="Proteomes" id="UP001604277">
    <property type="component" value="Unassembled WGS sequence"/>
</dbReference>
<dbReference type="SUPFAM" id="SSF51182">
    <property type="entry name" value="RmlC-like cupins"/>
    <property type="match status" value="1"/>
</dbReference>
<evidence type="ECO:0000313" key="7">
    <source>
        <dbReference type="Proteomes" id="UP001604277"/>
    </source>
</evidence>
<name>A0ABD1VEK4_9LAMI</name>
<evidence type="ECO:0000256" key="2">
    <source>
        <dbReference type="ARBA" id="ARBA00022761"/>
    </source>
</evidence>
<comment type="similarity">
    <text evidence="1">Belongs to the 11S seed storage protein (globulins) family.</text>
</comment>
<dbReference type="FunFam" id="2.60.120.10:FF:000073">
    <property type="entry name" value="Glycinin G1"/>
    <property type="match status" value="1"/>
</dbReference>
<dbReference type="InterPro" id="IPR011051">
    <property type="entry name" value="RmlC_Cupin_sf"/>
</dbReference>
<evidence type="ECO:0000256" key="1">
    <source>
        <dbReference type="ARBA" id="ARBA00007178"/>
    </source>
</evidence>
<keyword evidence="7" id="KW-1185">Reference proteome</keyword>
<proteinExistence type="inferred from homology"/>
<keyword evidence="3" id="KW-0708">Seed storage protein</keyword>
<dbReference type="AlphaFoldDB" id="A0ABD1VEK4"/>
<dbReference type="PANTHER" id="PTHR31189">
    <property type="entry name" value="OS03G0336100 PROTEIN-RELATED"/>
    <property type="match status" value="1"/>
</dbReference>
<dbReference type="EMBL" id="JBFOLJ010000005">
    <property type="protein sequence ID" value="KAL2535785.1"/>
    <property type="molecule type" value="Genomic_DNA"/>
</dbReference>
<dbReference type="CDD" id="cd02243">
    <property type="entry name" value="cupin_11S_legumin_C"/>
    <property type="match status" value="1"/>
</dbReference>
<keyword evidence="4" id="KW-1015">Disulfide bond</keyword>
<sequence>MSGSGIDLKGLVESIQDYHSVLEENRKLYIEVQDLKVILLVCLVGIVNKFGGCLVNYCTVATICDVLYTSHLIELSPPRGMHIGIQKLPIPACSLKFDLLSSPQLSEAQQCRFQRLSASQPSRQIQSEGGVTELWEESQEQFQCAGVAAMRNTLQPNSLSLPNYHPTPRLVYIERGQGFISVTFPGCAETYHSQQTQKTRESEWQRQDLHQKVHRIRRGDIVAIPAGAAHWCYNDGNEELVAVSVNDLNHQSNQLDQKFRAFYLAGGVPKRGQQEQERQTFQNIFQEFDSELMAEAFNIPSEIVRKMQSEENRRGLIVNVRERMGFIRPDEEQEQEQWGGQSDNGIEESYCSMKIRTNIENRRDTDIYSRQAGKVNVVDRHKLPLLKYMDMSAERGRLYQNALLSPHWSMHGHTIVYVTGGDANVQVVNNNGQTMMNDNVNKGNMFVVPQYYTVTFKAGNNGFQWVAFKTTGWPMRNPLAGYTSVIRGMPLQVLTNAYQISPNQAQQIKMNRGGESLVLSSGGRSD</sequence>
<dbReference type="GO" id="GO:0045735">
    <property type="term" value="F:nutrient reservoir activity"/>
    <property type="evidence" value="ECO:0007669"/>
    <property type="project" value="UniProtKB-KW"/>
</dbReference>
<dbReference type="InterPro" id="IPR006045">
    <property type="entry name" value="Cupin_1"/>
</dbReference>
<dbReference type="CDD" id="cd02242">
    <property type="entry name" value="cupin_11S_legumin_N"/>
    <property type="match status" value="1"/>
</dbReference>
<evidence type="ECO:0000313" key="6">
    <source>
        <dbReference type="EMBL" id="KAL2535785.1"/>
    </source>
</evidence>
<dbReference type="InterPro" id="IPR014710">
    <property type="entry name" value="RmlC-like_jellyroll"/>
</dbReference>
<dbReference type="PANTHER" id="PTHR31189:SF54">
    <property type="entry name" value="11S GLOBULIN SEED STORAGE PROTEIN 2-LIKE"/>
    <property type="match status" value="1"/>
</dbReference>
<dbReference type="PRINTS" id="PR00439">
    <property type="entry name" value="11SGLOBULIN"/>
</dbReference>
<evidence type="ECO:0000256" key="4">
    <source>
        <dbReference type="ARBA" id="ARBA00023157"/>
    </source>
</evidence>
<feature type="domain" description="Cupin type-1" evidence="5">
    <location>
        <begin position="116"/>
        <end position="305"/>
    </location>
</feature>
<protein>
    <submittedName>
        <fullName evidence="6">12S seed storage protein CRA1</fullName>
    </submittedName>
</protein>
<dbReference type="Gene3D" id="2.60.120.10">
    <property type="entry name" value="Jelly Rolls"/>
    <property type="match status" value="2"/>
</dbReference>
<gene>
    <name evidence="6" type="ORF">Fot_17176</name>
</gene>
<dbReference type="SMART" id="SM00835">
    <property type="entry name" value="Cupin_1"/>
    <property type="match status" value="2"/>
</dbReference>
<evidence type="ECO:0000259" key="5">
    <source>
        <dbReference type="SMART" id="SM00835"/>
    </source>
</evidence>
<evidence type="ECO:0000256" key="3">
    <source>
        <dbReference type="ARBA" id="ARBA00023129"/>
    </source>
</evidence>
<feature type="domain" description="Cupin type-1" evidence="5">
    <location>
        <begin position="357"/>
        <end position="506"/>
    </location>
</feature>
<accession>A0ABD1VEK4</accession>
<keyword evidence="2" id="KW-0758">Storage protein</keyword>
<reference evidence="7" key="1">
    <citation type="submission" date="2024-07" db="EMBL/GenBank/DDBJ databases">
        <title>Two chromosome-level genome assemblies of Korean endemic species Abeliophyllum distichum and Forsythia ovata (Oleaceae).</title>
        <authorList>
            <person name="Jang H."/>
        </authorList>
    </citation>
    <scope>NUCLEOTIDE SEQUENCE [LARGE SCALE GENOMIC DNA]</scope>
</reference>
<dbReference type="InterPro" id="IPR050253">
    <property type="entry name" value="Seed_Storage-Functional"/>
</dbReference>
<dbReference type="Pfam" id="PF00190">
    <property type="entry name" value="Cupin_1"/>
    <property type="match status" value="2"/>
</dbReference>